<dbReference type="OrthoDB" id="6755551at2759"/>
<reference evidence="1" key="1">
    <citation type="submission" date="2019-08" db="EMBL/GenBank/DDBJ databases">
        <title>The genome of the North American firefly Photinus pyralis.</title>
        <authorList>
            <consortium name="Photinus pyralis genome working group"/>
            <person name="Fallon T.R."/>
            <person name="Sander Lower S.E."/>
            <person name="Weng J.-K."/>
        </authorList>
    </citation>
    <scope>NUCLEOTIDE SEQUENCE</scope>
    <source>
        <strain evidence="1">TRF0915ILg1</strain>
        <tissue evidence="1">Whole body</tissue>
    </source>
</reference>
<sequence length="130" mass="14910">MEKWGFGFSKKELIKENNISTPFKNGIPGYDYFIRFKKTFNLSQKKRESVEVARKRSIDPFSISPKRNPSRIKVVGEKDTAAQGPGKENMTVLMGGNAAKEKLPSLIVFKEKHVWDSWIPVKQEEYDGKT</sequence>
<evidence type="ECO:0000313" key="1">
    <source>
        <dbReference type="EMBL" id="KAF2898027.1"/>
    </source>
</evidence>
<dbReference type="EMBL" id="VTPC01003786">
    <property type="protein sequence ID" value="KAF2898027.1"/>
    <property type="molecule type" value="Genomic_DNA"/>
</dbReference>
<evidence type="ECO:0000313" key="2">
    <source>
        <dbReference type="Proteomes" id="UP000801492"/>
    </source>
</evidence>
<accession>A0A8K0D838</accession>
<organism evidence="1 2">
    <name type="scientific">Ignelater luminosus</name>
    <name type="common">Cucubano</name>
    <name type="synonym">Pyrophorus luminosus</name>
    <dbReference type="NCBI Taxonomy" id="2038154"/>
    <lineage>
        <taxon>Eukaryota</taxon>
        <taxon>Metazoa</taxon>
        <taxon>Ecdysozoa</taxon>
        <taxon>Arthropoda</taxon>
        <taxon>Hexapoda</taxon>
        <taxon>Insecta</taxon>
        <taxon>Pterygota</taxon>
        <taxon>Neoptera</taxon>
        <taxon>Endopterygota</taxon>
        <taxon>Coleoptera</taxon>
        <taxon>Polyphaga</taxon>
        <taxon>Elateriformia</taxon>
        <taxon>Elateroidea</taxon>
        <taxon>Elateridae</taxon>
        <taxon>Agrypninae</taxon>
        <taxon>Pyrophorini</taxon>
        <taxon>Ignelater</taxon>
    </lineage>
</organism>
<comment type="caution">
    <text evidence="1">The sequence shown here is derived from an EMBL/GenBank/DDBJ whole genome shotgun (WGS) entry which is preliminary data.</text>
</comment>
<proteinExistence type="predicted"/>
<keyword evidence="2" id="KW-1185">Reference proteome</keyword>
<gene>
    <name evidence="1" type="ORF">ILUMI_08144</name>
</gene>
<dbReference type="Proteomes" id="UP000801492">
    <property type="component" value="Unassembled WGS sequence"/>
</dbReference>
<dbReference type="AlphaFoldDB" id="A0A8K0D838"/>
<protein>
    <submittedName>
        <fullName evidence="1">Uncharacterized protein</fullName>
    </submittedName>
</protein>
<name>A0A8K0D838_IGNLU</name>